<name>A0A8S5SVD7_9CAUD</name>
<protein>
    <submittedName>
        <fullName evidence="1">Tail assembly chaperone protein</fullName>
    </submittedName>
</protein>
<accession>A0A8S5SVD7</accession>
<proteinExistence type="predicted"/>
<dbReference type="EMBL" id="BK032685">
    <property type="protein sequence ID" value="DAF55045.1"/>
    <property type="molecule type" value="Genomic_DNA"/>
</dbReference>
<evidence type="ECO:0000313" key="1">
    <source>
        <dbReference type="EMBL" id="DAF55045.1"/>
    </source>
</evidence>
<reference evidence="1" key="1">
    <citation type="journal article" date="2021" name="Proc. Natl. Acad. Sci. U.S.A.">
        <title>A Catalog of Tens of Thousands of Viruses from Human Metagenomes Reveals Hidden Associations with Chronic Diseases.</title>
        <authorList>
            <person name="Tisza M.J."/>
            <person name="Buck C.B."/>
        </authorList>
    </citation>
    <scope>NUCLEOTIDE SEQUENCE</scope>
    <source>
        <strain evidence="1">CtBTH15</strain>
    </source>
</reference>
<organism evidence="1">
    <name type="scientific">Myoviridae sp. ctBTH15</name>
    <dbReference type="NCBI Taxonomy" id="2827666"/>
    <lineage>
        <taxon>Viruses</taxon>
        <taxon>Duplodnaviria</taxon>
        <taxon>Heunggongvirae</taxon>
        <taxon>Uroviricota</taxon>
        <taxon>Caudoviricetes</taxon>
    </lineage>
</organism>
<sequence>MIKEINISENKKIKLNASLGWVLRYRAQFGHDILPDLLPMLESGLVLVGSAMEESGELEWRKLLDFDTVSSAMISFAGAEFTTALNIIWAMAKNADDSIPAPFEWANQFDNFPLDKIVPEVLDAVISTVVSEKNRKRLGALKKKIQPEASTRTASLSVLSAEA</sequence>